<reference evidence="1 2" key="1">
    <citation type="journal article" date="2020" name="mSystems">
        <title>Defining Genomic and Predicted Metabolic Features of the Acetobacterium Genus.</title>
        <authorList>
            <person name="Ross D.E."/>
            <person name="Marshall C.W."/>
            <person name="Gulliver D."/>
            <person name="May H.D."/>
            <person name="Norman R.S."/>
        </authorList>
    </citation>
    <scope>NUCLEOTIDE SEQUENCE [LARGE SCALE GENOMIC DNA]</scope>
    <source>
        <strain evidence="1 2">DSM 9173</strain>
    </source>
</reference>
<evidence type="ECO:0000313" key="1">
    <source>
        <dbReference type="EMBL" id="MBC3796425.1"/>
    </source>
</evidence>
<organism evidence="1 2">
    <name type="scientific">Acetobacterium tundrae</name>
    <dbReference type="NCBI Taxonomy" id="132932"/>
    <lineage>
        <taxon>Bacteria</taxon>
        <taxon>Bacillati</taxon>
        <taxon>Bacillota</taxon>
        <taxon>Clostridia</taxon>
        <taxon>Eubacteriales</taxon>
        <taxon>Eubacteriaceae</taxon>
        <taxon>Acetobacterium</taxon>
    </lineage>
</organism>
<evidence type="ECO:0000313" key="2">
    <source>
        <dbReference type="Proteomes" id="UP000653358"/>
    </source>
</evidence>
<name>A0ABR6WIW2_9FIRM</name>
<dbReference type="EMBL" id="WJBB01000004">
    <property type="protein sequence ID" value="MBC3796425.1"/>
    <property type="molecule type" value="Genomic_DNA"/>
</dbReference>
<accession>A0ABR6WIW2</accession>
<dbReference type="Proteomes" id="UP000653358">
    <property type="component" value="Unassembled WGS sequence"/>
</dbReference>
<comment type="caution">
    <text evidence="1">The sequence shown here is derived from an EMBL/GenBank/DDBJ whole genome shotgun (WGS) entry which is preliminary data.</text>
</comment>
<protein>
    <recommendedName>
        <fullName evidence="3">DUF2977 domain-containing protein</fullName>
    </recommendedName>
</protein>
<keyword evidence="2" id="KW-1185">Reference proteome</keyword>
<evidence type="ECO:0008006" key="3">
    <source>
        <dbReference type="Google" id="ProtNLM"/>
    </source>
</evidence>
<sequence>MNILTRKEDDVIVYVAKTTETVINGILVDNDMVFGNADQYNVFEDVTVPEGVEQQAYKYTSTGGFAKNADYVPYVSPEEKVKQLETDLINSKLAMAELAEQQEADKLNNQLALAEVIESIMGGGTAA</sequence>
<gene>
    <name evidence="1" type="ORF">GH807_05090</name>
</gene>
<proteinExistence type="predicted"/>
<dbReference type="RefSeq" id="WP_148606254.1">
    <property type="nucleotide sequence ID" value="NZ_RXYB01000034.1"/>
</dbReference>